<dbReference type="Proteomes" id="UP000177953">
    <property type="component" value="Unassembled WGS sequence"/>
</dbReference>
<comment type="subunit">
    <text evidence="7">Monomer.</text>
</comment>
<evidence type="ECO:0000313" key="10">
    <source>
        <dbReference type="EMBL" id="OGH69214.1"/>
    </source>
</evidence>
<organism evidence="10 11">
    <name type="scientific">Candidatus Magasanikbacteria bacterium RIFCSPHIGHO2_01_FULL_47_8</name>
    <dbReference type="NCBI Taxonomy" id="1798673"/>
    <lineage>
        <taxon>Bacteria</taxon>
        <taxon>Candidatus Magasanikiibacteriota</taxon>
    </lineage>
</organism>
<feature type="binding site" evidence="7">
    <location>
        <position position="14"/>
    </location>
    <ligand>
        <name>tRNA</name>
        <dbReference type="ChEBI" id="CHEBI:17843"/>
    </ligand>
</feature>
<dbReference type="EC" id="3.1.1.29" evidence="1 7"/>
<dbReference type="GO" id="GO:0072344">
    <property type="term" value="P:rescue of stalled ribosome"/>
    <property type="evidence" value="ECO:0007669"/>
    <property type="project" value="UniProtKB-UniRule"/>
</dbReference>
<dbReference type="InterPro" id="IPR036416">
    <property type="entry name" value="Pept_tRNA_hydro_sf"/>
</dbReference>
<gene>
    <name evidence="7" type="primary">pth</name>
    <name evidence="10" type="ORF">A2754_00425</name>
</gene>
<accession>A0A1F6MC66</accession>
<dbReference type="AlphaFoldDB" id="A0A1F6MC66"/>
<comment type="caution">
    <text evidence="10">The sequence shown here is derived from an EMBL/GenBank/DDBJ whole genome shotgun (WGS) entry which is preliminary data.</text>
</comment>
<feature type="site" description="Stabilizes the basic form of H active site to accept a proton" evidence="7">
    <location>
        <position position="92"/>
    </location>
</feature>
<evidence type="ECO:0000256" key="2">
    <source>
        <dbReference type="ARBA" id="ARBA00022555"/>
    </source>
</evidence>
<dbReference type="PROSITE" id="PS01195">
    <property type="entry name" value="PEPT_TRNA_HYDROL_1"/>
    <property type="match status" value="1"/>
</dbReference>
<dbReference type="GO" id="GO:0000049">
    <property type="term" value="F:tRNA binding"/>
    <property type="evidence" value="ECO:0007669"/>
    <property type="project" value="UniProtKB-UniRule"/>
</dbReference>
<comment type="catalytic activity">
    <reaction evidence="7 8">
        <text>an N-acyl-L-alpha-aminoacyl-tRNA + H2O = an N-acyl-L-amino acid + a tRNA + H(+)</text>
        <dbReference type="Rhea" id="RHEA:54448"/>
        <dbReference type="Rhea" id="RHEA-COMP:10123"/>
        <dbReference type="Rhea" id="RHEA-COMP:13883"/>
        <dbReference type="ChEBI" id="CHEBI:15377"/>
        <dbReference type="ChEBI" id="CHEBI:15378"/>
        <dbReference type="ChEBI" id="CHEBI:59874"/>
        <dbReference type="ChEBI" id="CHEBI:78442"/>
        <dbReference type="ChEBI" id="CHEBI:138191"/>
        <dbReference type="EC" id="3.1.1.29"/>
    </reaction>
</comment>
<comment type="function">
    <text evidence="7">Hydrolyzes ribosome-free peptidyl-tRNAs (with 1 or more amino acids incorporated), which drop off the ribosome during protein synthesis, or as a result of ribosome stalling.</text>
</comment>
<dbReference type="CDD" id="cd00462">
    <property type="entry name" value="PTH"/>
    <property type="match status" value="1"/>
</dbReference>
<reference evidence="10 11" key="1">
    <citation type="journal article" date="2016" name="Nat. Commun.">
        <title>Thousands of microbial genomes shed light on interconnected biogeochemical processes in an aquifer system.</title>
        <authorList>
            <person name="Anantharaman K."/>
            <person name="Brown C.T."/>
            <person name="Hug L.A."/>
            <person name="Sharon I."/>
            <person name="Castelle C.J."/>
            <person name="Probst A.J."/>
            <person name="Thomas B.C."/>
            <person name="Singh A."/>
            <person name="Wilkins M.J."/>
            <person name="Karaoz U."/>
            <person name="Brodie E.L."/>
            <person name="Williams K.H."/>
            <person name="Hubbard S.S."/>
            <person name="Banfield J.F."/>
        </authorList>
    </citation>
    <scope>NUCLEOTIDE SEQUENCE [LARGE SCALE GENOMIC DNA]</scope>
</reference>
<comment type="function">
    <text evidence="7">Catalyzes the release of premature peptidyl moieties from peptidyl-tRNA molecules trapped in stalled 50S ribosomal subunits, and thus maintains levels of free tRNAs and 50S ribosomes.</text>
</comment>
<keyword evidence="2 7" id="KW-0820">tRNA-binding</keyword>
<name>A0A1F6MC66_9BACT</name>
<dbReference type="PANTHER" id="PTHR17224">
    <property type="entry name" value="PEPTIDYL-TRNA HYDROLASE"/>
    <property type="match status" value="1"/>
</dbReference>
<evidence type="ECO:0000256" key="9">
    <source>
        <dbReference type="RuleBase" id="RU004320"/>
    </source>
</evidence>
<comment type="similarity">
    <text evidence="5 7 9">Belongs to the PTH family.</text>
</comment>
<evidence type="ECO:0000256" key="7">
    <source>
        <dbReference type="HAMAP-Rule" id="MF_00083"/>
    </source>
</evidence>
<feature type="binding site" evidence="7">
    <location>
        <position position="113"/>
    </location>
    <ligand>
        <name>tRNA</name>
        <dbReference type="ChEBI" id="CHEBI:17843"/>
    </ligand>
</feature>
<dbReference type="FunFam" id="3.40.50.1470:FF:000001">
    <property type="entry name" value="Peptidyl-tRNA hydrolase"/>
    <property type="match status" value="1"/>
</dbReference>
<feature type="binding site" evidence="7">
    <location>
        <position position="67"/>
    </location>
    <ligand>
        <name>tRNA</name>
        <dbReference type="ChEBI" id="CHEBI:17843"/>
    </ligand>
</feature>
<evidence type="ECO:0000256" key="3">
    <source>
        <dbReference type="ARBA" id="ARBA00022801"/>
    </source>
</evidence>
<dbReference type="InterPro" id="IPR001328">
    <property type="entry name" value="Pept_tRNA_hydro"/>
</dbReference>
<keyword evidence="3 7" id="KW-0378">Hydrolase</keyword>
<keyword evidence="7" id="KW-0963">Cytoplasm</keyword>
<evidence type="ECO:0000256" key="4">
    <source>
        <dbReference type="ARBA" id="ARBA00022884"/>
    </source>
</evidence>
<protein>
    <recommendedName>
        <fullName evidence="6 7">Peptidyl-tRNA hydrolase</fullName>
        <shortName evidence="7">Pth</shortName>
        <ecNumber evidence="1 7">3.1.1.29</ecNumber>
    </recommendedName>
</protein>
<evidence type="ECO:0000256" key="1">
    <source>
        <dbReference type="ARBA" id="ARBA00013260"/>
    </source>
</evidence>
<dbReference type="InterPro" id="IPR018171">
    <property type="entry name" value="Pept_tRNA_hydro_CS"/>
</dbReference>
<dbReference type="GO" id="GO:0004045">
    <property type="term" value="F:peptidyl-tRNA hydrolase activity"/>
    <property type="evidence" value="ECO:0007669"/>
    <property type="project" value="UniProtKB-UniRule"/>
</dbReference>
<dbReference type="PANTHER" id="PTHR17224:SF1">
    <property type="entry name" value="PEPTIDYL-TRNA HYDROLASE"/>
    <property type="match status" value="1"/>
</dbReference>
<dbReference type="SUPFAM" id="SSF53178">
    <property type="entry name" value="Peptidyl-tRNA hydrolase-like"/>
    <property type="match status" value="1"/>
</dbReference>
<feature type="active site" description="Proton acceptor" evidence="7">
    <location>
        <position position="19"/>
    </location>
</feature>
<dbReference type="GO" id="GO:0005737">
    <property type="term" value="C:cytoplasm"/>
    <property type="evidence" value="ECO:0007669"/>
    <property type="project" value="UniProtKB-SubCell"/>
</dbReference>
<dbReference type="GO" id="GO:0006515">
    <property type="term" value="P:protein quality control for misfolded or incompletely synthesized proteins"/>
    <property type="evidence" value="ECO:0007669"/>
    <property type="project" value="UniProtKB-UniRule"/>
</dbReference>
<sequence length="178" mass="19569">MKLIIGLGNPGKEYERTRHNVGFLVIDKIVSSEQLTISGMTKLHAEVANGTLDEKRVTLAKPQTFMNESGVAARALVDFYKLAPEDIIVVHDDKDVLLGEIKVQKDRGAAGHNGVGSIIEHLGTKNFTRIRVGVAPQDKAIHDTAEFVLGKFTKEEQKILSEVVARVVEELKSLVVMK</sequence>
<comment type="subcellular location">
    <subcellularLocation>
        <location evidence="7">Cytoplasm</location>
    </subcellularLocation>
</comment>
<evidence type="ECO:0000313" key="11">
    <source>
        <dbReference type="Proteomes" id="UP000177953"/>
    </source>
</evidence>
<evidence type="ECO:0000256" key="8">
    <source>
        <dbReference type="RuleBase" id="RU000673"/>
    </source>
</evidence>
<feature type="binding site" evidence="7">
    <location>
        <position position="65"/>
    </location>
    <ligand>
        <name>tRNA</name>
        <dbReference type="ChEBI" id="CHEBI:17843"/>
    </ligand>
</feature>
<feature type="site" description="Discriminates between blocked and unblocked aminoacyl-tRNA" evidence="7">
    <location>
        <position position="9"/>
    </location>
</feature>
<dbReference type="HAMAP" id="MF_00083">
    <property type="entry name" value="Pept_tRNA_hydro_bact"/>
    <property type="match status" value="1"/>
</dbReference>
<evidence type="ECO:0000256" key="5">
    <source>
        <dbReference type="ARBA" id="ARBA00038063"/>
    </source>
</evidence>
<evidence type="ECO:0000256" key="6">
    <source>
        <dbReference type="ARBA" id="ARBA00050038"/>
    </source>
</evidence>
<dbReference type="Pfam" id="PF01195">
    <property type="entry name" value="Pept_tRNA_hydro"/>
    <property type="match status" value="1"/>
</dbReference>
<dbReference type="Gene3D" id="3.40.50.1470">
    <property type="entry name" value="Peptidyl-tRNA hydrolase"/>
    <property type="match status" value="1"/>
</dbReference>
<keyword evidence="4 7" id="KW-0694">RNA-binding</keyword>
<proteinExistence type="inferred from homology"/>
<dbReference type="EMBL" id="MFPU01000057">
    <property type="protein sequence ID" value="OGH69214.1"/>
    <property type="molecule type" value="Genomic_DNA"/>
</dbReference>
<dbReference type="NCBIfam" id="TIGR00447">
    <property type="entry name" value="pth"/>
    <property type="match status" value="1"/>
</dbReference>